<keyword evidence="4" id="KW-0732">Signal</keyword>
<dbReference type="EMBL" id="MU853844">
    <property type="protein sequence ID" value="KAK3937838.1"/>
    <property type="molecule type" value="Genomic_DNA"/>
</dbReference>
<dbReference type="PANTHER" id="PTHR11474:SF125">
    <property type="entry name" value="N-ACETYL-6-HYDROXYTRYPTOPHAN OXIDASE IVOB-RELATED"/>
    <property type="match status" value="1"/>
</dbReference>
<evidence type="ECO:0000256" key="1">
    <source>
        <dbReference type="ARBA" id="ARBA00022723"/>
    </source>
</evidence>
<evidence type="ECO:0000313" key="7">
    <source>
        <dbReference type="Proteomes" id="UP001303473"/>
    </source>
</evidence>
<evidence type="ECO:0000256" key="3">
    <source>
        <dbReference type="SAM" id="MobiDB-lite"/>
    </source>
</evidence>
<gene>
    <name evidence="6" type="ORF">QBC46DRAFT_344210</name>
</gene>
<comment type="caution">
    <text evidence="6">The sequence shown here is derived from an EMBL/GenBank/DDBJ whole genome shotgun (WGS) entry which is preliminary data.</text>
</comment>
<protein>
    <recommendedName>
        <fullName evidence="5">Tyrosinase copper-binding domain-containing protein</fullName>
    </recommendedName>
</protein>
<dbReference type="Pfam" id="PF00264">
    <property type="entry name" value="Tyrosinase"/>
    <property type="match status" value="1"/>
</dbReference>
<evidence type="ECO:0000256" key="2">
    <source>
        <dbReference type="ARBA" id="ARBA00023002"/>
    </source>
</evidence>
<dbReference type="SUPFAM" id="SSF48056">
    <property type="entry name" value="Di-copper centre-containing domain"/>
    <property type="match status" value="1"/>
</dbReference>
<keyword evidence="7" id="KW-1185">Reference proteome</keyword>
<dbReference type="GO" id="GO:0016491">
    <property type="term" value="F:oxidoreductase activity"/>
    <property type="evidence" value="ECO:0007669"/>
    <property type="project" value="UniProtKB-KW"/>
</dbReference>
<reference evidence="7" key="1">
    <citation type="journal article" date="2023" name="Mol. Phylogenet. Evol.">
        <title>Genome-scale phylogeny and comparative genomics of the fungal order Sordariales.</title>
        <authorList>
            <person name="Hensen N."/>
            <person name="Bonometti L."/>
            <person name="Westerberg I."/>
            <person name="Brannstrom I.O."/>
            <person name="Guillou S."/>
            <person name="Cros-Aarteil S."/>
            <person name="Calhoun S."/>
            <person name="Haridas S."/>
            <person name="Kuo A."/>
            <person name="Mondo S."/>
            <person name="Pangilinan J."/>
            <person name="Riley R."/>
            <person name="LaButti K."/>
            <person name="Andreopoulos B."/>
            <person name="Lipzen A."/>
            <person name="Chen C."/>
            <person name="Yan M."/>
            <person name="Daum C."/>
            <person name="Ng V."/>
            <person name="Clum A."/>
            <person name="Steindorff A."/>
            <person name="Ohm R.A."/>
            <person name="Martin F."/>
            <person name="Silar P."/>
            <person name="Natvig D.O."/>
            <person name="Lalanne C."/>
            <person name="Gautier V."/>
            <person name="Ament-Velasquez S.L."/>
            <person name="Kruys A."/>
            <person name="Hutchinson M.I."/>
            <person name="Powell A.J."/>
            <person name="Barry K."/>
            <person name="Miller A.N."/>
            <person name="Grigoriev I.V."/>
            <person name="Debuchy R."/>
            <person name="Gladieux P."/>
            <person name="Hiltunen Thoren M."/>
            <person name="Johannesson H."/>
        </authorList>
    </citation>
    <scope>NUCLEOTIDE SEQUENCE [LARGE SCALE GENOMIC DNA]</scope>
    <source>
        <strain evidence="7">CBS 340.73</strain>
    </source>
</reference>
<feature type="domain" description="Tyrosinase copper-binding" evidence="5">
    <location>
        <begin position="334"/>
        <end position="345"/>
    </location>
</feature>
<name>A0AAN6N4Y0_9PEZI</name>
<evidence type="ECO:0000313" key="6">
    <source>
        <dbReference type="EMBL" id="KAK3937838.1"/>
    </source>
</evidence>
<proteinExistence type="predicted"/>
<keyword evidence="2" id="KW-0560">Oxidoreductase</keyword>
<keyword evidence="1" id="KW-0479">Metal-binding</keyword>
<dbReference type="AlphaFoldDB" id="A0AAN6N4Y0"/>
<sequence length="419" mass="46115">MWAICCALLLPSLLAGARAAAMEVSPGGYSPKIHAVRNPAYPLDVVDKLEEATMPDVDAYMAKKIAAGKNNNCTLENAAIRREWSDLTEAQREEYVAAVKCLMKLPPKSDKTRFPGALSRFDDFVAYHMTHAMQLHDNFHLFGAHKYFVYLYEKALRDECGYTGYQPYMNYDRYAQDPINSPLLNGNASSMGGNGASDPTYKGVPQPGRTPNIIKTGGGGGCVTEGPFSDMVVSLGPTSMATASKKVAKNPRSDGTGSNPRCLRRDVNRNAAMGATADRAFSLINDHKDIDGFYNELLGSPPKKNDPYPWGIHTAGHYVAAVDPGGDPNTSPGDPIFYFHHTSLDRLWWIWQMQDPENRLDAVPYANGSMTMPMNRKHRRATDPKDTVVDLEWLGPPVKLLETHDQLGGNSGAFCYVYV</sequence>
<dbReference type="Proteomes" id="UP001303473">
    <property type="component" value="Unassembled WGS sequence"/>
</dbReference>
<dbReference type="InterPro" id="IPR008922">
    <property type="entry name" value="Di-copper_centre_dom_sf"/>
</dbReference>
<dbReference type="PROSITE" id="PS00498">
    <property type="entry name" value="TYROSINASE_2"/>
    <property type="match status" value="1"/>
</dbReference>
<dbReference type="GO" id="GO:0046872">
    <property type="term" value="F:metal ion binding"/>
    <property type="evidence" value="ECO:0007669"/>
    <property type="project" value="UniProtKB-KW"/>
</dbReference>
<accession>A0AAN6N4Y0</accession>
<feature type="chain" id="PRO_5043049792" description="Tyrosinase copper-binding domain-containing protein" evidence="4">
    <location>
        <begin position="20"/>
        <end position="419"/>
    </location>
</feature>
<evidence type="ECO:0000259" key="5">
    <source>
        <dbReference type="PROSITE" id="PS00498"/>
    </source>
</evidence>
<dbReference type="InterPro" id="IPR050316">
    <property type="entry name" value="Tyrosinase/Hemocyanin"/>
</dbReference>
<evidence type="ECO:0000256" key="4">
    <source>
        <dbReference type="SAM" id="SignalP"/>
    </source>
</evidence>
<dbReference type="InterPro" id="IPR002227">
    <property type="entry name" value="Tyrosinase_Cu-bd"/>
</dbReference>
<dbReference type="PRINTS" id="PR00092">
    <property type="entry name" value="TYROSINASE"/>
</dbReference>
<feature type="region of interest" description="Disordered" evidence="3">
    <location>
        <begin position="244"/>
        <end position="263"/>
    </location>
</feature>
<dbReference type="Gene3D" id="1.10.1280.10">
    <property type="entry name" value="Di-copper center containing domain from catechol oxidase"/>
    <property type="match status" value="1"/>
</dbReference>
<feature type="signal peptide" evidence="4">
    <location>
        <begin position="1"/>
        <end position="19"/>
    </location>
</feature>
<organism evidence="6 7">
    <name type="scientific">Diplogelasinospora grovesii</name>
    <dbReference type="NCBI Taxonomy" id="303347"/>
    <lineage>
        <taxon>Eukaryota</taxon>
        <taxon>Fungi</taxon>
        <taxon>Dikarya</taxon>
        <taxon>Ascomycota</taxon>
        <taxon>Pezizomycotina</taxon>
        <taxon>Sordariomycetes</taxon>
        <taxon>Sordariomycetidae</taxon>
        <taxon>Sordariales</taxon>
        <taxon>Diplogelasinosporaceae</taxon>
        <taxon>Diplogelasinospora</taxon>
    </lineage>
</organism>
<dbReference type="PANTHER" id="PTHR11474">
    <property type="entry name" value="TYROSINASE FAMILY MEMBER"/>
    <property type="match status" value="1"/>
</dbReference>